<sequence length="349" mass="37542">MGAFDELLEILGFVSDSPDAVSKFGVDKIARVRYLVESNAQSFRSESEDATSSVPVVEDPEPTPSLSMLFHSTGSTVAVPVSRLAHSTHSQSHQCLREGDKEETSVASRKSDATPSSSSGPELAIPAEFVKRPVTFTALGPRSQMMQKLKAGSAWDWAPTPFSGRRRGKDRARAGMRDGTDGSRDMERGHKHHRGHHRAKSDSLSTITSPGRQEKRAKDGEFVDSDGEESDLVVLERTPTSPCLPASFLSGYGLSITAHHSVPGMSDGRSEARSEPEGTDGSEYEGDSGSVNEGSMIERESEGEGEGGSAKDAFSDTSSDDRYPVADVQQMQPMASEDELSEENDPTCL</sequence>
<keyword evidence="3" id="KW-1185">Reference proteome</keyword>
<evidence type="ECO:0000313" key="3">
    <source>
        <dbReference type="Proteomes" id="UP000265618"/>
    </source>
</evidence>
<feature type="compositionally biased region" description="Acidic residues" evidence="1">
    <location>
        <begin position="277"/>
        <end position="286"/>
    </location>
</feature>
<dbReference type="Proteomes" id="UP000265618">
    <property type="component" value="Unassembled WGS sequence"/>
</dbReference>
<protein>
    <submittedName>
        <fullName evidence="2">Uncharacterized protein</fullName>
    </submittedName>
</protein>
<name>A0A9K3CZA5_9EUKA</name>
<feature type="compositionally biased region" description="Acidic residues" evidence="1">
    <location>
        <begin position="336"/>
        <end position="349"/>
    </location>
</feature>
<feature type="region of interest" description="Disordered" evidence="1">
    <location>
        <begin position="85"/>
        <end position="126"/>
    </location>
</feature>
<reference evidence="2 3" key="1">
    <citation type="journal article" date="2018" name="PLoS ONE">
        <title>The draft genome of Kipferlia bialata reveals reductive genome evolution in fornicate parasites.</title>
        <authorList>
            <person name="Tanifuji G."/>
            <person name="Takabayashi S."/>
            <person name="Kume K."/>
            <person name="Takagi M."/>
            <person name="Nakayama T."/>
            <person name="Kamikawa R."/>
            <person name="Inagaki Y."/>
            <person name="Hashimoto T."/>
        </authorList>
    </citation>
    <scope>NUCLEOTIDE SEQUENCE [LARGE SCALE GENOMIC DNA]</scope>
    <source>
        <strain evidence="2">NY0173</strain>
    </source>
</reference>
<feature type="region of interest" description="Disordered" evidence="1">
    <location>
        <begin position="257"/>
        <end position="349"/>
    </location>
</feature>
<feature type="compositionally biased region" description="Basic and acidic residues" evidence="1">
    <location>
        <begin position="171"/>
        <end position="188"/>
    </location>
</feature>
<feature type="region of interest" description="Disordered" evidence="1">
    <location>
        <begin position="44"/>
        <end position="63"/>
    </location>
</feature>
<feature type="compositionally biased region" description="Basic residues" evidence="1">
    <location>
        <begin position="189"/>
        <end position="199"/>
    </location>
</feature>
<feature type="non-terminal residue" evidence="2">
    <location>
        <position position="1"/>
    </location>
</feature>
<feature type="region of interest" description="Disordered" evidence="1">
    <location>
        <begin position="160"/>
        <end position="232"/>
    </location>
</feature>
<feature type="compositionally biased region" description="Polar residues" evidence="1">
    <location>
        <begin position="202"/>
        <end position="211"/>
    </location>
</feature>
<evidence type="ECO:0000313" key="2">
    <source>
        <dbReference type="EMBL" id="GIQ86118.1"/>
    </source>
</evidence>
<gene>
    <name evidence="2" type="ORF">KIPB_007908</name>
</gene>
<dbReference type="EMBL" id="BDIP01002326">
    <property type="protein sequence ID" value="GIQ86118.1"/>
    <property type="molecule type" value="Genomic_DNA"/>
</dbReference>
<organism evidence="2 3">
    <name type="scientific">Kipferlia bialata</name>
    <dbReference type="NCBI Taxonomy" id="797122"/>
    <lineage>
        <taxon>Eukaryota</taxon>
        <taxon>Metamonada</taxon>
        <taxon>Carpediemonas-like organisms</taxon>
        <taxon>Kipferlia</taxon>
    </lineage>
</organism>
<feature type="compositionally biased region" description="Polar residues" evidence="1">
    <location>
        <begin position="44"/>
        <end position="54"/>
    </location>
</feature>
<feature type="compositionally biased region" description="Basic and acidic residues" evidence="1">
    <location>
        <begin position="95"/>
        <end position="112"/>
    </location>
</feature>
<dbReference type="AlphaFoldDB" id="A0A9K3CZA5"/>
<evidence type="ECO:0000256" key="1">
    <source>
        <dbReference type="SAM" id="MobiDB-lite"/>
    </source>
</evidence>
<feature type="compositionally biased region" description="Basic and acidic residues" evidence="1">
    <location>
        <begin position="212"/>
        <end position="221"/>
    </location>
</feature>
<feature type="compositionally biased region" description="Acidic residues" evidence="1">
    <location>
        <begin position="222"/>
        <end position="231"/>
    </location>
</feature>
<accession>A0A9K3CZA5</accession>
<feature type="compositionally biased region" description="Polar residues" evidence="1">
    <location>
        <begin position="85"/>
        <end position="94"/>
    </location>
</feature>
<proteinExistence type="predicted"/>
<comment type="caution">
    <text evidence="2">The sequence shown here is derived from an EMBL/GenBank/DDBJ whole genome shotgun (WGS) entry which is preliminary data.</text>
</comment>